<gene>
    <name evidence="2" type="ORF">HYN48_02855</name>
</gene>
<keyword evidence="1" id="KW-0472">Membrane</keyword>
<evidence type="ECO:0000256" key="1">
    <source>
        <dbReference type="SAM" id="Phobius"/>
    </source>
</evidence>
<feature type="transmembrane region" description="Helical" evidence="1">
    <location>
        <begin position="47"/>
        <end position="63"/>
    </location>
</feature>
<feature type="transmembrane region" description="Helical" evidence="1">
    <location>
        <begin position="7"/>
        <end position="27"/>
    </location>
</feature>
<dbReference type="RefSeq" id="WP_108369696.1">
    <property type="nucleotide sequence ID" value="NZ_CP028811.1"/>
</dbReference>
<name>A0A2S0RCV0_9FLAO</name>
<dbReference type="Proteomes" id="UP000244193">
    <property type="component" value="Chromosome"/>
</dbReference>
<accession>A0A2S0RCV0</accession>
<keyword evidence="1" id="KW-1133">Transmembrane helix</keyword>
<keyword evidence="3" id="KW-1185">Reference proteome</keyword>
<evidence type="ECO:0000313" key="2">
    <source>
        <dbReference type="EMBL" id="AWA29110.1"/>
    </source>
</evidence>
<proteinExistence type="predicted"/>
<dbReference type="EMBL" id="CP028811">
    <property type="protein sequence ID" value="AWA29110.1"/>
    <property type="molecule type" value="Genomic_DNA"/>
</dbReference>
<reference evidence="2 3" key="1">
    <citation type="submission" date="2018-04" db="EMBL/GenBank/DDBJ databases">
        <title>Genome sequencing of Flavobacterium sp. HYN0048.</title>
        <authorList>
            <person name="Yi H."/>
            <person name="Baek C."/>
        </authorList>
    </citation>
    <scope>NUCLEOTIDE SEQUENCE [LARGE SCALE GENOMIC DNA]</scope>
    <source>
        <strain evidence="2 3">HYN0048</strain>
    </source>
</reference>
<protein>
    <submittedName>
        <fullName evidence="2">Uncharacterized protein</fullName>
    </submittedName>
</protein>
<dbReference type="KEGG" id="fmg:HYN48_02855"/>
<dbReference type="AlphaFoldDB" id="A0A2S0RCV0"/>
<organism evidence="2 3">
    <name type="scientific">Flavobacterium magnum</name>
    <dbReference type="NCBI Taxonomy" id="2162713"/>
    <lineage>
        <taxon>Bacteria</taxon>
        <taxon>Pseudomonadati</taxon>
        <taxon>Bacteroidota</taxon>
        <taxon>Flavobacteriia</taxon>
        <taxon>Flavobacteriales</taxon>
        <taxon>Flavobacteriaceae</taxon>
        <taxon>Flavobacterium</taxon>
    </lineage>
</organism>
<evidence type="ECO:0000313" key="3">
    <source>
        <dbReference type="Proteomes" id="UP000244193"/>
    </source>
</evidence>
<keyword evidence="1" id="KW-0812">Transmembrane</keyword>
<sequence length="70" mass="8046">MPAKITRLYLIPSLIILAALALRILYYYFSLGRGKRYPELDDASNDFLLLALISYVIVNRIVTNAEKQQK</sequence>